<proteinExistence type="predicted"/>
<accession>A0A8S9I1I1</accession>
<sequence length="275" mass="30915">MPSSSKITFETRFTLDPESQRASLNSTPAMEQGKTNFPGPSTLGNTFSDGVNASVKRALISSRVSLQFLKNICNGRISQACSNEIFLRKPSYHLPKPSQLLCTNRIHQMFKWNWIGNLRNIDSHWWSLSSVILGIQLNEHVAHPGVDFRGYLIQRLGLNLLTLQQLLHHHTQTLQLIWLTVPGSWNSLPIALRLSLVLVLNLTSRSLLHAEDVPLSAHVVPAARERPVQQHHAKLGWSAAFEAFVIASVATEHSWLLNVTNSLVRFSEYVYWSGT</sequence>
<dbReference type="AlphaFoldDB" id="A0A8S9I1I1"/>
<gene>
    <name evidence="1" type="ORF">F2Q70_00016621</name>
</gene>
<organism evidence="1">
    <name type="scientific">Brassica cretica</name>
    <name type="common">Mustard</name>
    <dbReference type="NCBI Taxonomy" id="69181"/>
    <lineage>
        <taxon>Eukaryota</taxon>
        <taxon>Viridiplantae</taxon>
        <taxon>Streptophyta</taxon>
        <taxon>Embryophyta</taxon>
        <taxon>Tracheophyta</taxon>
        <taxon>Spermatophyta</taxon>
        <taxon>Magnoliopsida</taxon>
        <taxon>eudicotyledons</taxon>
        <taxon>Gunneridae</taxon>
        <taxon>Pentapetalae</taxon>
        <taxon>rosids</taxon>
        <taxon>malvids</taxon>
        <taxon>Brassicales</taxon>
        <taxon>Brassicaceae</taxon>
        <taxon>Brassiceae</taxon>
        <taxon>Brassica</taxon>
    </lineage>
</organism>
<evidence type="ECO:0000313" key="1">
    <source>
        <dbReference type="EMBL" id="KAF2563386.1"/>
    </source>
</evidence>
<comment type="caution">
    <text evidence="1">The sequence shown here is derived from an EMBL/GenBank/DDBJ whole genome shotgun (WGS) entry which is preliminary data.</text>
</comment>
<dbReference type="EMBL" id="QGKY02001250">
    <property type="protein sequence ID" value="KAF2563386.1"/>
    <property type="molecule type" value="Genomic_DNA"/>
</dbReference>
<name>A0A8S9I1I1_BRACR</name>
<reference evidence="1" key="1">
    <citation type="submission" date="2019-12" db="EMBL/GenBank/DDBJ databases">
        <title>Genome sequencing and annotation of Brassica cretica.</title>
        <authorList>
            <person name="Studholme D.J."/>
            <person name="Sarris P.F."/>
        </authorList>
    </citation>
    <scope>NUCLEOTIDE SEQUENCE</scope>
    <source>
        <strain evidence="1">PFS-102/07</strain>
        <tissue evidence="1">Leaf</tissue>
    </source>
</reference>
<protein>
    <submittedName>
        <fullName evidence="1">Uncharacterized protein</fullName>
    </submittedName>
</protein>